<dbReference type="EMBL" id="QEKY01000013">
    <property type="protein sequence ID" value="PVZ08387.1"/>
    <property type="molecule type" value="Genomic_DNA"/>
</dbReference>
<reference evidence="1 2" key="1">
    <citation type="submission" date="2018-04" db="EMBL/GenBank/DDBJ databases">
        <title>Genomic Encyclopedia of Type Strains, Phase IV (KMG-IV): sequencing the most valuable type-strain genomes for metagenomic binning, comparative biology and taxonomic classification.</title>
        <authorList>
            <person name="Goeker M."/>
        </authorList>
    </citation>
    <scope>NUCLEOTIDE SEQUENCE [LARGE SCALE GENOMIC DNA]</scope>
    <source>
        <strain evidence="1 2">DSM 28520</strain>
    </source>
</reference>
<dbReference type="AlphaFoldDB" id="A0A2U1F863"/>
<evidence type="ECO:0000313" key="2">
    <source>
        <dbReference type="Proteomes" id="UP000245462"/>
    </source>
</evidence>
<accession>A0A2U1F863</accession>
<evidence type="ECO:0000313" key="1">
    <source>
        <dbReference type="EMBL" id="PVZ08387.1"/>
    </source>
</evidence>
<comment type="caution">
    <text evidence="1">The sequence shown here is derived from an EMBL/GenBank/DDBJ whole genome shotgun (WGS) entry which is preliminary data.</text>
</comment>
<proteinExistence type="predicted"/>
<name>A0A2U1F863_9PORP</name>
<gene>
    <name evidence="1" type="ORF">C7382_11340</name>
</gene>
<sequence length="51" mass="5996">MEAMMNKRLMYKVGGDYSVGSLFSGLRRTVLQLLLHNSIDNFYPLMKIRMR</sequence>
<organism evidence="1 2">
    <name type="scientific">Porphyromonas loveana</name>
    <dbReference type="NCBI Taxonomy" id="1884669"/>
    <lineage>
        <taxon>Bacteria</taxon>
        <taxon>Pseudomonadati</taxon>
        <taxon>Bacteroidota</taxon>
        <taxon>Bacteroidia</taxon>
        <taxon>Bacteroidales</taxon>
        <taxon>Porphyromonadaceae</taxon>
        <taxon>Porphyromonas</taxon>
    </lineage>
</organism>
<keyword evidence="2" id="KW-1185">Reference proteome</keyword>
<dbReference type="Proteomes" id="UP000245462">
    <property type="component" value="Unassembled WGS sequence"/>
</dbReference>
<protein>
    <submittedName>
        <fullName evidence="1">Uncharacterized protein</fullName>
    </submittedName>
</protein>